<keyword evidence="2" id="KW-1185">Reference proteome</keyword>
<comment type="caution">
    <text evidence="1">The sequence shown here is derived from an EMBL/GenBank/DDBJ whole genome shotgun (WGS) entry which is preliminary data.</text>
</comment>
<evidence type="ECO:0000313" key="2">
    <source>
        <dbReference type="Proteomes" id="UP001221142"/>
    </source>
</evidence>
<reference evidence="1" key="1">
    <citation type="submission" date="2023-03" db="EMBL/GenBank/DDBJ databases">
        <title>Massive genome expansion in bonnet fungi (Mycena s.s.) driven by repeated elements and novel gene families across ecological guilds.</title>
        <authorList>
            <consortium name="Lawrence Berkeley National Laboratory"/>
            <person name="Harder C.B."/>
            <person name="Miyauchi S."/>
            <person name="Viragh M."/>
            <person name="Kuo A."/>
            <person name="Thoen E."/>
            <person name="Andreopoulos B."/>
            <person name="Lu D."/>
            <person name="Skrede I."/>
            <person name="Drula E."/>
            <person name="Henrissat B."/>
            <person name="Morin E."/>
            <person name="Kohler A."/>
            <person name="Barry K."/>
            <person name="LaButti K."/>
            <person name="Morin E."/>
            <person name="Salamov A."/>
            <person name="Lipzen A."/>
            <person name="Mereny Z."/>
            <person name="Hegedus B."/>
            <person name="Baldrian P."/>
            <person name="Stursova M."/>
            <person name="Weitz H."/>
            <person name="Taylor A."/>
            <person name="Grigoriev I.V."/>
            <person name="Nagy L.G."/>
            <person name="Martin F."/>
            <person name="Kauserud H."/>
        </authorList>
    </citation>
    <scope>NUCLEOTIDE SEQUENCE</scope>
    <source>
        <strain evidence="1">9284</strain>
    </source>
</reference>
<proteinExistence type="predicted"/>
<name>A0AAD7FC12_9AGAR</name>
<accession>A0AAD7FC12</accession>
<dbReference type="Proteomes" id="UP001221142">
    <property type="component" value="Unassembled WGS sequence"/>
</dbReference>
<dbReference type="AlphaFoldDB" id="A0AAD7FC12"/>
<evidence type="ECO:0000313" key="1">
    <source>
        <dbReference type="EMBL" id="KAJ7609965.1"/>
    </source>
</evidence>
<organism evidence="1 2">
    <name type="scientific">Roridomyces roridus</name>
    <dbReference type="NCBI Taxonomy" id="1738132"/>
    <lineage>
        <taxon>Eukaryota</taxon>
        <taxon>Fungi</taxon>
        <taxon>Dikarya</taxon>
        <taxon>Basidiomycota</taxon>
        <taxon>Agaricomycotina</taxon>
        <taxon>Agaricomycetes</taxon>
        <taxon>Agaricomycetidae</taxon>
        <taxon>Agaricales</taxon>
        <taxon>Marasmiineae</taxon>
        <taxon>Mycenaceae</taxon>
        <taxon>Roridomyces</taxon>
    </lineage>
</organism>
<sequence length="212" mass="23520">MPSIIDGITRQCDSVANWGDLVMPSEKPMDLGRLPGDLSTTKSNGLGVQDFFSISSPHIRAPLSAPVLKAVKNYLLRTFEVSEDKWRKISFLNGGDKIRGADLVESSEKNMTREASFIKQARTVWLTVIRPVKLLQVGKSKCLGIPFYKDNAPIEGVDVDDLKKTEWGKGSKGAICAEFEADSLKQMRKYSEEELVTNQPKTIPFTEVIGDL</sequence>
<gene>
    <name evidence="1" type="ORF">FB45DRAFT_876179</name>
</gene>
<protein>
    <submittedName>
        <fullName evidence="1">Uncharacterized protein</fullName>
    </submittedName>
</protein>
<dbReference type="EMBL" id="JARKIF010000037">
    <property type="protein sequence ID" value="KAJ7609965.1"/>
    <property type="molecule type" value="Genomic_DNA"/>
</dbReference>